<name>A0A936TEY1_9ACTN</name>
<dbReference type="SMART" id="SM00116">
    <property type="entry name" value="CBS"/>
    <property type="match status" value="2"/>
</dbReference>
<sequence length="384" mass="40760">MHQSFSFGRILGVKVGANWSVIVILWLIAWSLADERFPVVAPGYSTTSYWISGVLAAVTFFMCLLAHELAHSVVARRYDVHLEGIVLWLFGGVSKFTGDPPSAQAELKIAAAGPATSMGIAVGFFALTRLVDGVGGSALAGAALGWLGWFNGSLAVFNLVPAFPLDGGRVLRAWLWGRHGDKRRATASAANAGRLFAYVLIGLGLLQFLIGGFVGGLWFVFLGWFLLSAAQAEASQSMLDDQLHGVTVRSAMTPNPVVVPATVTVGQLIDGWMFDHRCSTFPLVDREGAVTGLVTIARVKSVPADRRATTPAMEIAAPPVELVTCQVDEPLWPVITRLSGSADQRALVYDGDTLAGIVSPSDVTRVLELTQLGNPATIQAPPGP</sequence>
<feature type="transmembrane region" description="Helical" evidence="14">
    <location>
        <begin position="49"/>
        <end position="66"/>
    </location>
</feature>
<keyword evidence="10 14" id="KW-1133">Transmembrane helix</keyword>
<feature type="transmembrane region" description="Helical" evidence="14">
    <location>
        <begin position="139"/>
        <end position="160"/>
    </location>
</feature>
<dbReference type="Gene3D" id="3.10.580.10">
    <property type="entry name" value="CBS-domain"/>
    <property type="match status" value="1"/>
</dbReference>
<evidence type="ECO:0000256" key="12">
    <source>
        <dbReference type="ARBA" id="ARBA00023122"/>
    </source>
</evidence>
<dbReference type="GO" id="GO:0005886">
    <property type="term" value="C:plasma membrane"/>
    <property type="evidence" value="ECO:0007669"/>
    <property type="project" value="UniProtKB-SubCell"/>
</dbReference>
<dbReference type="EMBL" id="JADJZA010000010">
    <property type="protein sequence ID" value="MBK9298783.1"/>
    <property type="molecule type" value="Genomic_DNA"/>
</dbReference>
<dbReference type="InterPro" id="IPR016483">
    <property type="entry name" value="UCP006404_Pept_M50_CBS"/>
</dbReference>
<dbReference type="PIRSF" id="PIRSF006404">
    <property type="entry name" value="UCP006404_Pept_M50_CBS"/>
    <property type="match status" value="1"/>
</dbReference>
<dbReference type="CDD" id="cd06164">
    <property type="entry name" value="S2P-M50_SpoIVFB_CBS"/>
    <property type="match status" value="1"/>
</dbReference>
<evidence type="ECO:0000256" key="13">
    <source>
        <dbReference type="ARBA" id="ARBA00023136"/>
    </source>
</evidence>
<reference evidence="19 20" key="1">
    <citation type="submission" date="2020-10" db="EMBL/GenBank/DDBJ databases">
        <title>Connecting structure to function with the recovery of over 1000 high-quality activated sludge metagenome-assembled genomes encoding full-length rRNA genes using long-read sequencing.</title>
        <authorList>
            <person name="Singleton C.M."/>
            <person name="Petriglieri F."/>
            <person name="Kristensen J.M."/>
            <person name="Kirkegaard R.H."/>
            <person name="Michaelsen T.Y."/>
            <person name="Andersen M.H."/>
            <person name="Karst S.M."/>
            <person name="Dueholm M.S."/>
            <person name="Nielsen P.H."/>
            <person name="Albertsen M."/>
        </authorList>
    </citation>
    <scope>NUCLEOTIDE SEQUENCE [LARGE SCALE GENOMIC DNA]</scope>
    <source>
        <strain evidence="19">Lyne_18-Q3-R50-59_MAXAC.006</strain>
    </source>
</reference>
<dbReference type="GO" id="GO:0006508">
    <property type="term" value="P:proteolysis"/>
    <property type="evidence" value="ECO:0007669"/>
    <property type="project" value="UniProtKB-KW"/>
</dbReference>
<evidence type="ECO:0000256" key="10">
    <source>
        <dbReference type="ARBA" id="ARBA00022989"/>
    </source>
</evidence>
<dbReference type="GO" id="GO:0008237">
    <property type="term" value="F:metallopeptidase activity"/>
    <property type="evidence" value="ECO:0007669"/>
    <property type="project" value="UniProtKB-UniRule"/>
</dbReference>
<evidence type="ECO:0000256" key="6">
    <source>
        <dbReference type="ARBA" id="ARBA00022723"/>
    </source>
</evidence>
<evidence type="ECO:0000256" key="9">
    <source>
        <dbReference type="ARBA" id="ARBA00022833"/>
    </source>
</evidence>
<organism evidence="19 20">
    <name type="scientific">Candidatus Neomicrothrix subdominans</name>
    <dbReference type="NCBI Taxonomy" id="2954438"/>
    <lineage>
        <taxon>Bacteria</taxon>
        <taxon>Bacillati</taxon>
        <taxon>Actinomycetota</taxon>
        <taxon>Acidimicrobiia</taxon>
        <taxon>Acidimicrobiales</taxon>
        <taxon>Microthrixaceae</taxon>
        <taxon>Candidatus Neomicrothrix</taxon>
    </lineage>
</organism>
<dbReference type="GO" id="GO:0046872">
    <property type="term" value="F:metal ion binding"/>
    <property type="evidence" value="ECO:0007669"/>
    <property type="project" value="UniProtKB-UniRule"/>
</dbReference>
<evidence type="ECO:0000256" key="2">
    <source>
        <dbReference type="ARBA" id="ARBA00007931"/>
    </source>
</evidence>
<dbReference type="PANTHER" id="PTHR39188">
    <property type="entry name" value="MEMBRANE-ASSOCIATED ZINC METALLOPROTEASE M50B"/>
    <property type="match status" value="1"/>
</dbReference>
<evidence type="ECO:0000256" key="17">
    <source>
        <dbReference type="PROSITE-ProRule" id="PRU00703"/>
    </source>
</evidence>
<feature type="binding site" evidence="16">
    <location>
        <position position="67"/>
    </location>
    <ligand>
        <name>Zn(2+)</name>
        <dbReference type="ChEBI" id="CHEBI:29105"/>
        <note>catalytic</note>
    </ligand>
</feature>
<evidence type="ECO:0000313" key="19">
    <source>
        <dbReference type="EMBL" id="MBK9298783.1"/>
    </source>
</evidence>
<protein>
    <recommendedName>
        <fullName evidence="14">Zinc metalloprotease</fullName>
    </recommendedName>
</protein>
<keyword evidence="8 14" id="KW-0378">Hydrolase</keyword>
<dbReference type="Pfam" id="PF02163">
    <property type="entry name" value="Peptidase_M50"/>
    <property type="match status" value="2"/>
</dbReference>
<feature type="transmembrane region" description="Helical" evidence="14">
    <location>
        <begin position="7"/>
        <end position="29"/>
    </location>
</feature>
<dbReference type="PANTHER" id="PTHR39188:SF3">
    <property type="entry name" value="STAGE IV SPORULATION PROTEIN FB"/>
    <property type="match status" value="1"/>
</dbReference>
<feature type="active site" evidence="15">
    <location>
        <position position="68"/>
    </location>
</feature>
<feature type="domain" description="CBS" evidence="18">
    <location>
        <begin position="252"/>
        <end position="309"/>
    </location>
</feature>
<evidence type="ECO:0000256" key="3">
    <source>
        <dbReference type="ARBA" id="ARBA00022475"/>
    </source>
</evidence>
<feature type="binding site" evidence="16">
    <location>
        <position position="166"/>
    </location>
    <ligand>
        <name>Zn(2+)</name>
        <dbReference type="ChEBI" id="CHEBI:29105"/>
        <note>catalytic</note>
    </ligand>
</feature>
<keyword evidence="13 14" id="KW-0472">Membrane</keyword>
<feature type="transmembrane region" description="Helical" evidence="14">
    <location>
        <begin position="109"/>
        <end position="127"/>
    </location>
</feature>
<keyword evidence="7" id="KW-0677">Repeat</keyword>
<evidence type="ECO:0000256" key="8">
    <source>
        <dbReference type="ARBA" id="ARBA00022801"/>
    </source>
</evidence>
<keyword evidence="6 14" id="KW-0479">Metal-binding</keyword>
<evidence type="ECO:0000256" key="11">
    <source>
        <dbReference type="ARBA" id="ARBA00023049"/>
    </source>
</evidence>
<keyword evidence="11 14" id="KW-0482">Metalloprotease</keyword>
<evidence type="ECO:0000256" key="16">
    <source>
        <dbReference type="PIRSR" id="PIRSR006404-2"/>
    </source>
</evidence>
<dbReference type="Pfam" id="PF00571">
    <property type="entry name" value="CBS"/>
    <property type="match status" value="1"/>
</dbReference>
<comment type="cofactor">
    <cofactor evidence="14 16">
        <name>Zn(2+)</name>
        <dbReference type="ChEBI" id="CHEBI:29105"/>
    </cofactor>
    <text evidence="14 16">Binds 1 zinc ion per subunit.</text>
</comment>
<evidence type="ECO:0000313" key="20">
    <source>
        <dbReference type="Proteomes" id="UP000727993"/>
    </source>
</evidence>
<keyword evidence="3 14" id="KW-1003">Cell membrane</keyword>
<dbReference type="InterPro" id="IPR000644">
    <property type="entry name" value="CBS_dom"/>
</dbReference>
<evidence type="ECO:0000256" key="14">
    <source>
        <dbReference type="PIRNR" id="PIRNR006404"/>
    </source>
</evidence>
<feature type="transmembrane region" description="Helical" evidence="14">
    <location>
        <begin position="195"/>
        <end position="227"/>
    </location>
</feature>
<keyword evidence="4 14" id="KW-0645">Protease</keyword>
<proteinExistence type="inferred from homology"/>
<comment type="caution">
    <text evidence="19">The sequence shown here is derived from an EMBL/GenBank/DDBJ whole genome shotgun (WGS) entry which is preliminary data.</text>
</comment>
<gene>
    <name evidence="19" type="ORF">IPN02_18525</name>
</gene>
<dbReference type="AlphaFoldDB" id="A0A936TEY1"/>
<accession>A0A936TEY1</accession>
<feature type="binding site" evidence="16">
    <location>
        <position position="71"/>
    </location>
    <ligand>
        <name>Zn(2+)</name>
        <dbReference type="ChEBI" id="CHEBI:29105"/>
        <note>catalytic</note>
    </ligand>
</feature>
<dbReference type="Proteomes" id="UP000727993">
    <property type="component" value="Unassembled WGS sequence"/>
</dbReference>
<evidence type="ECO:0000256" key="15">
    <source>
        <dbReference type="PIRSR" id="PIRSR006404-1"/>
    </source>
</evidence>
<evidence type="ECO:0000256" key="7">
    <source>
        <dbReference type="ARBA" id="ARBA00022737"/>
    </source>
</evidence>
<evidence type="ECO:0000256" key="5">
    <source>
        <dbReference type="ARBA" id="ARBA00022692"/>
    </source>
</evidence>
<dbReference type="InterPro" id="IPR008915">
    <property type="entry name" value="Peptidase_M50"/>
</dbReference>
<comment type="subcellular location">
    <subcellularLocation>
        <location evidence="1 14">Cell membrane</location>
        <topology evidence="1 14">Multi-pass membrane protein</topology>
    </subcellularLocation>
</comment>
<evidence type="ECO:0000256" key="4">
    <source>
        <dbReference type="ARBA" id="ARBA00022670"/>
    </source>
</evidence>
<keyword evidence="5 14" id="KW-0812">Transmembrane</keyword>
<keyword evidence="12 17" id="KW-0129">CBS domain</keyword>
<dbReference type="InterPro" id="IPR046342">
    <property type="entry name" value="CBS_dom_sf"/>
</dbReference>
<keyword evidence="9 14" id="KW-0862">Zinc</keyword>
<evidence type="ECO:0000256" key="1">
    <source>
        <dbReference type="ARBA" id="ARBA00004651"/>
    </source>
</evidence>
<evidence type="ECO:0000259" key="18">
    <source>
        <dbReference type="PROSITE" id="PS51371"/>
    </source>
</evidence>
<dbReference type="PROSITE" id="PS51371">
    <property type="entry name" value="CBS"/>
    <property type="match status" value="1"/>
</dbReference>
<comment type="similarity">
    <text evidence="2 14">Belongs to the peptidase M50B family.</text>
</comment>
<dbReference type="SUPFAM" id="SSF54631">
    <property type="entry name" value="CBS-domain pair"/>
    <property type="match status" value="1"/>
</dbReference>